<evidence type="ECO:0000313" key="10">
    <source>
        <dbReference type="Proteomes" id="UP001208570"/>
    </source>
</evidence>
<evidence type="ECO:0000256" key="4">
    <source>
        <dbReference type="ARBA" id="ARBA00022771"/>
    </source>
</evidence>
<dbReference type="EMBL" id="JAODUP010000063">
    <property type="protein sequence ID" value="KAK2164448.1"/>
    <property type="molecule type" value="Genomic_DNA"/>
</dbReference>
<accession>A0AAD9K3V6</accession>
<reference evidence="9" key="1">
    <citation type="journal article" date="2023" name="Mol. Biol. Evol.">
        <title>Third-Generation Sequencing Reveals the Adaptive Role of the Epigenome in Three Deep-Sea Polychaetes.</title>
        <authorList>
            <person name="Perez M."/>
            <person name="Aroh O."/>
            <person name="Sun Y."/>
            <person name="Lan Y."/>
            <person name="Juniper S.K."/>
            <person name="Young C.R."/>
            <person name="Angers B."/>
            <person name="Qian P.Y."/>
        </authorList>
    </citation>
    <scope>NUCLEOTIDE SEQUENCE</scope>
    <source>
        <strain evidence="9">P08H-3</strain>
    </source>
</reference>
<sequence>MPVMDTKPDLIATTIIYIMVKVRNRNTGQKYQCPLCGLLFGYKWTLAAHCRQHKGKYPYYCPTCDKGCASTSYLKRHLYLHGGSTDFECQTCGMQFYQMKELTDHIKTLNHVDPYKK</sequence>
<keyword evidence="3" id="KW-0677">Repeat</keyword>
<evidence type="ECO:0000256" key="1">
    <source>
        <dbReference type="ARBA" id="ARBA00004123"/>
    </source>
</evidence>
<evidence type="ECO:0000256" key="6">
    <source>
        <dbReference type="ARBA" id="ARBA00023242"/>
    </source>
</evidence>
<evidence type="ECO:0000313" key="9">
    <source>
        <dbReference type="EMBL" id="KAK2164448.1"/>
    </source>
</evidence>
<dbReference type="InterPro" id="IPR036236">
    <property type="entry name" value="Znf_C2H2_sf"/>
</dbReference>
<dbReference type="Pfam" id="PF12874">
    <property type="entry name" value="zf-met"/>
    <property type="match status" value="1"/>
</dbReference>
<dbReference type="PANTHER" id="PTHR24394:SF44">
    <property type="entry name" value="ZINC FINGER PROTEIN 271-LIKE"/>
    <property type="match status" value="1"/>
</dbReference>
<dbReference type="Pfam" id="PF00096">
    <property type="entry name" value="zf-C2H2"/>
    <property type="match status" value="1"/>
</dbReference>
<keyword evidence="5" id="KW-0862">Zinc</keyword>
<evidence type="ECO:0000256" key="5">
    <source>
        <dbReference type="ARBA" id="ARBA00022833"/>
    </source>
</evidence>
<feature type="domain" description="C2H2-type" evidence="8">
    <location>
        <begin position="31"/>
        <end position="58"/>
    </location>
</feature>
<dbReference type="Proteomes" id="UP001208570">
    <property type="component" value="Unassembled WGS sequence"/>
</dbReference>
<dbReference type="SMART" id="SM00355">
    <property type="entry name" value="ZnF_C2H2"/>
    <property type="match status" value="3"/>
</dbReference>
<organism evidence="9 10">
    <name type="scientific">Paralvinella palmiformis</name>
    <dbReference type="NCBI Taxonomy" id="53620"/>
    <lineage>
        <taxon>Eukaryota</taxon>
        <taxon>Metazoa</taxon>
        <taxon>Spiralia</taxon>
        <taxon>Lophotrochozoa</taxon>
        <taxon>Annelida</taxon>
        <taxon>Polychaeta</taxon>
        <taxon>Sedentaria</taxon>
        <taxon>Canalipalpata</taxon>
        <taxon>Terebellida</taxon>
        <taxon>Terebelliformia</taxon>
        <taxon>Alvinellidae</taxon>
        <taxon>Paralvinella</taxon>
    </lineage>
</organism>
<dbReference type="PROSITE" id="PS50157">
    <property type="entry name" value="ZINC_FINGER_C2H2_2"/>
    <property type="match status" value="3"/>
</dbReference>
<protein>
    <recommendedName>
        <fullName evidence="8">C2H2-type domain-containing protein</fullName>
    </recommendedName>
</protein>
<dbReference type="GO" id="GO:0005634">
    <property type="term" value="C:nucleus"/>
    <property type="evidence" value="ECO:0007669"/>
    <property type="project" value="UniProtKB-SubCell"/>
</dbReference>
<keyword evidence="2" id="KW-0479">Metal-binding</keyword>
<evidence type="ECO:0000256" key="3">
    <source>
        <dbReference type="ARBA" id="ARBA00022737"/>
    </source>
</evidence>
<dbReference type="Gene3D" id="3.30.160.60">
    <property type="entry name" value="Classic Zinc Finger"/>
    <property type="match status" value="2"/>
</dbReference>
<dbReference type="PANTHER" id="PTHR24394">
    <property type="entry name" value="ZINC FINGER PROTEIN"/>
    <property type="match status" value="1"/>
</dbReference>
<feature type="domain" description="C2H2-type" evidence="8">
    <location>
        <begin position="87"/>
        <end position="116"/>
    </location>
</feature>
<keyword evidence="4 7" id="KW-0863">Zinc-finger</keyword>
<dbReference type="SUPFAM" id="SSF57667">
    <property type="entry name" value="beta-beta-alpha zinc fingers"/>
    <property type="match status" value="2"/>
</dbReference>
<keyword evidence="6" id="KW-0539">Nucleus</keyword>
<proteinExistence type="predicted"/>
<comment type="subcellular location">
    <subcellularLocation>
        <location evidence="1">Nucleus</location>
    </subcellularLocation>
</comment>
<dbReference type="PROSITE" id="PS00028">
    <property type="entry name" value="ZINC_FINGER_C2H2_1"/>
    <property type="match status" value="3"/>
</dbReference>
<dbReference type="GO" id="GO:0008270">
    <property type="term" value="F:zinc ion binding"/>
    <property type="evidence" value="ECO:0007669"/>
    <property type="project" value="UniProtKB-KW"/>
</dbReference>
<dbReference type="GO" id="GO:0000981">
    <property type="term" value="F:DNA-binding transcription factor activity, RNA polymerase II-specific"/>
    <property type="evidence" value="ECO:0007669"/>
    <property type="project" value="TreeGrafter"/>
</dbReference>
<feature type="domain" description="C2H2-type" evidence="8">
    <location>
        <begin position="59"/>
        <end position="86"/>
    </location>
</feature>
<dbReference type="AlphaFoldDB" id="A0AAD9K3V6"/>
<dbReference type="InterPro" id="IPR013087">
    <property type="entry name" value="Znf_C2H2_type"/>
</dbReference>
<evidence type="ECO:0000259" key="8">
    <source>
        <dbReference type="PROSITE" id="PS50157"/>
    </source>
</evidence>
<gene>
    <name evidence="9" type="ORF">LSH36_63g05031</name>
</gene>
<keyword evidence="10" id="KW-1185">Reference proteome</keyword>
<name>A0AAD9K3V6_9ANNE</name>
<evidence type="ECO:0000256" key="7">
    <source>
        <dbReference type="PROSITE-ProRule" id="PRU00042"/>
    </source>
</evidence>
<evidence type="ECO:0000256" key="2">
    <source>
        <dbReference type="ARBA" id="ARBA00022723"/>
    </source>
</evidence>
<comment type="caution">
    <text evidence="9">The sequence shown here is derived from an EMBL/GenBank/DDBJ whole genome shotgun (WGS) entry which is preliminary data.</text>
</comment>